<accession>A0A4Q1R304</accession>
<name>A0A4Q1R304_9ACTN</name>
<feature type="region of interest" description="Disordered" evidence="1">
    <location>
        <begin position="67"/>
        <end position="136"/>
    </location>
</feature>
<proteinExistence type="predicted"/>
<keyword evidence="2" id="KW-0812">Transmembrane</keyword>
<evidence type="ECO:0000313" key="4">
    <source>
        <dbReference type="Proteomes" id="UP000289482"/>
    </source>
</evidence>
<dbReference type="EMBL" id="SDIF01000043">
    <property type="protein sequence ID" value="RXS65929.1"/>
    <property type="molecule type" value="Genomic_DNA"/>
</dbReference>
<feature type="region of interest" description="Disordered" evidence="1">
    <location>
        <begin position="1"/>
        <end position="33"/>
    </location>
</feature>
<evidence type="ECO:0000313" key="3">
    <source>
        <dbReference type="EMBL" id="RXS65929.1"/>
    </source>
</evidence>
<feature type="compositionally biased region" description="Low complexity" evidence="1">
    <location>
        <begin position="67"/>
        <end position="77"/>
    </location>
</feature>
<evidence type="ECO:0000256" key="2">
    <source>
        <dbReference type="SAM" id="Phobius"/>
    </source>
</evidence>
<reference evidence="3 4" key="1">
    <citation type="submission" date="2019-01" db="EMBL/GenBank/DDBJ databases">
        <title>Draft genome sequences of the type strain Streptomyces sioyaensis DSM 40032 and its novel strain, TM32, a thermotolerant antibiotics-producing actinobacterium.</title>
        <authorList>
            <person name="Nakaew N."/>
            <person name="Lumyong S."/>
            <person name="Sloan W.T."/>
            <person name="Sungthong R."/>
        </authorList>
    </citation>
    <scope>NUCLEOTIDE SEQUENCE [LARGE SCALE GENOMIC DNA]</scope>
    <source>
        <strain evidence="3 4">DSM 40032</strain>
    </source>
</reference>
<dbReference type="Proteomes" id="UP000289482">
    <property type="component" value="Unassembled WGS sequence"/>
</dbReference>
<keyword evidence="4" id="KW-1185">Reference proteome</keyword>
<keyword evidence="2" id="KW-1133">Transmembrane helix</keyword>
<organism evidence="3 4">
    <name type="scientific">Streptomyces sioyaensis</name>
    <dbReference type="NCBI Taxonomy" id="67364"/>
    <lineage>
        <taxon>Bacteria</taxon>
        <taxon>Bacillati</taxon>
        <taxon>Actinomycetota</taxon>
        <taxon>Actinomycetes</taxon>
        <taxon>Kitasatosporales</taxon>
        <taxon>Streptomycetaceae</taxon>
        <taxon>Streptomyces</taxon>
    </lineage>
</organism>
<feature type="non-terminal residue" evidence="3">
    <location>
        <position position="136"/>
    </location>
</feature>
<sequence length="136" mass="13884">MCHVPQPHRSLSAPRPEGPPPRRSGDRPGARSPQLLRALGRLAPRLLAAAAVCLLLTGAAALLATAPAAAAQAPGGRPISGNPAAGDNCAYAGTAPPVDVPTGFPMPHGWHFPCTRTTPPAPPTHPPAPRPRTPRP</sequence>
<feature type="transmembrane region" description="Helical" evidence="2">
    <location>
        <begin position="46"/>
        <end position="70"/>
    </location>
</feature>
<comment type="caution">
    <text evidence="3">The sequence shown here is derived from an EMBL/GenBank/DDBJ whole genome shotgun (WGS) entry which is preliminary data.</text>
</comment>
<gene>
    <name evidence="3" type="ORF">EST54_16840</name>
</gene>
<keyword evidence="2" id="KW-0472">Membrane</keyword>
<feature type="compositionally biased region" description="Pro residues" evidence="1">
    <location>
        <begin position="119"/>
        <end position="136"/>
    </location>
</feature>
<evidence type="ECO:0000256" key="1">
    <source>
        <dbReference type="SAM" id="MobiDB-lite"/>
    </source>
</evidence>
<dbReference type="AlphaFoldDB" id="A0A4Q1R304"/>
<protein>
    <submittedName>
        <fullName evidence="3">Uncharacterized protein</fullName>
    </submittedName>
</protein>